<keyword evidence="2" id="KW-1185">Reference proteome</keyword>
<dbReference type="EMBL" id="CM047899">
    <property type="protein sequence ID" value="KAJ0101104.1"/>
    <property type="molecule type" value="Genomic_DNA"/>
</dbReference>
<dbReference type="Proteomes" id="UP001164250">
    <property type="component" value="Chromosome 3"/>
</dbReference>
<proteinExistence type="predicted"/>
<evidence type="ECO:0000313" key="2">
    <source>
        <dbReference type="Proteomes" id="UP001164250"/>
    </source>
</evidence>
<reference evidence="2" key="1">
    <citation type="journal article" date="2023" name="G3 (Bethesda)">
        <title>Genome assembly and association tests identify interacting loci associated with vigor, precocity, and sex in interspecific pistachio rootstocks.</title>
        <authorList>
            <person name="Palmer W."/>
            <person name="Jacygrad E."/>
            <person name="Sagayaradj S."/>
            <person name="Cavanaugh K."/>
            <person name="Han R."/>
            <person name="Bertier L."/>
            <person name="Beede B."/>
            <person name="Kafkas S."/>
            <person name="Golino D."/>
            <person name="Preece J."/>
            <person name="Michelmore R."/>
        </authorList>
    </citation>
    <scope>NUCLEOTIDE SEQUENCE [LARGE SCALE GENOMIC DNA]</scope>
</reference>
<comment type="caution">
    <text evidence="1">The sequence shown here is derived from an EMBL/GenBank/DDBJ whole genome shotgun (WGS) entry which is preliminary data.</text>
</comment>
<gene>
    <name evidence="1" type="ORF">Patl1_06017</name>
</gene>
<accession>A0ACC1BPT8</accession>
<organism evidence="1 2">
    <name type="scientific">Pistacia atlantica</name>
    <dbReference type="NCBI Taxonomy" id="434234"/>
    <lineage>
        <taxon>Eukaryota</taxon>
        <taxon>Viridiplantae</taxon>
        <taxon>Streptophyta</taxon>
        <taxon>Embryophyta</taxon>
        <taxon>Tracheophyta</taxon>
        <taxon>Spermatophyta</taxon>
        <taxon>Magnoliopsida</taxon>
        <taxon>eudicotyledons</taxon>
        <taxon>Gunneridae</taxon>
        <taxon>Pentapetalae</taxon>
        <taxon>rosids</taxon>
        <taxon>malvids</taxon>
        <taxon>Sapindales</taxon>
        <taxon>Anacardiaceae</taxon>
        <taxon>Pistacia</taxon>
    </lineage>
</organism>
<sequence>MTPEAFLAYASTPFSLSTILLTVGSSQPLFPSCPSIYNTLSTSLKNSRPDSRFERKRVVNSLLYRPLWCFVRLVNVYSVLEEMDRNSVKANTKTLVTWIKSRIGVYNARIERLLRLGKNVEEAKALYDEMLSRGMESKFANL</sequence>
<name>A0ACC1BPT8_9ROSI</name>
<evidence type="ECO:0000313" key="1">
    <source>
        <dbReference type="EMBL" id="KAJ0101104.1"/>
    </source>
</evidence>
<protein>
    <submittedName>
        <fullName evidence="1">Uncharacterized protein</fullName>
    </submittedName>
</protein>